<dbReference type="OrthoDB" id="1911590at2759"/>
<proteinExistence type="predicted"/>
<gene>
    <name evidence="2" type="ORF">A4U43_C04F16150</name>
</gene>
<feature type="domain" description="J" evidence="1">
    <location>
        <begin position="67"/>
        <end position="131"/>
    </location>
</feature>
<dbReference type="AlphaFoldDB" id="A0A5P1F1A0"/>
<dbReference type="Gene3D" id="1.10.287.110">
    <property type="entry name" value="DnaJ domain"/>
    <property type="match status" value="1"/>
</dbReference>
<accession>A0A5P1F1A0</accession>
<dbReference type="Proteomes" id="UP000243459">
    <property type="component" value="Chromosome 4"/>
</dbReference>
<evidence type="ECO:0000313" key="2">
    <source>
        <dbReference type="EMBL" id="ONK72138.1"/>
    </source>
</evidence>
<keyword evidence="3" id="KW-1185">Reference proteome</keyword>
<organism evidence="2 3">
    <name type="scientific">Asparagus officinalis</name>
    <name type="common">Garden asparagus</name>
    <dbReference type="NCBI Taxonomy" id="4686"/>
    <lineage>
        <taxon>Eukaryota</taxon>
        <taxon>Viridiplantae</taxon>
        <taxon>Streptophyta</taxon>
        <taxon>Embryophyta</taxon>
        <taxon>Tracheophyta</taxon>
        <taxon>Spermatophyta</taxon>
        <taxon>Magnoliopsida</taxon>
        <taxon>Liliopsida</taxon>
        <taxon>Asparagales</taxon>
        <taxon>Asparagaceae</taxon>
        <taxon>Asparagoideae</taxon>
        <taxon>Asparagus</taxon>
    </lineage>
</organism>
<evidence type="ECO:0000259" key="1">
    <source>
        <dbReference type="PROSITE" id="PS50076"/>
    </source>
</evidence>
<dbReference type="GO" id="GO:0005783">
    <property type="term" value="C:endoplasmic reticulum"/>
    <property type="evidence" value="ECO:0007669"/>
    <property type="project" value="UniProtKB-ARBA"/>
</dbReference>
<dbReference type="Gramene" id="ONK72138">
    <property type="protein sequence ID" value="ONK72138"/>
    <property type="gene ID" value="A4U43_C04F16150"/>
</dbReference>
<evidence type="ECO:0000313" key="3">
    <source>
        <dbReference type="Proteomes" id="UP000243459"/>
    </source>
</evidence>
<dbReference type="PANTHER" id="PTHR47374:SF2">
    <property type="entry name" value="OS01G0927400 PROTEIN"/>
    <property type="match status" value="1"/>
</dbReference>
<reference evidence="3" key="1">
    <citation type="journal article" date="2017" name="Nat. Commun.">
        <title>The asparagus genome sheds light on the origin and evolution of a young Y chromosome.</title>
        <authorList>
            <person name="Harkess A."/>
            <person name="Zhou J."/>
            <person name="Xu C."/>
            <person name="Bowers J.E."/>
            <person name="Van der Hulst R."/>
            <person name="Ayyampalayam S."/>
            <person name="Mercati F."/>
            <person name="Riccardi P."/>
            <person name="McKain M.R."/>
            <person name="Kakrana A."/>
            <person name="Tang H."/>
            <person name="Ray J."/>
            <person name="Groenendijk J."/>
            <person name="Arikit S."/>
            <person name="Mathioni S.M."/>
            <person name="Nakano M."/>
            <person name="Shan H."/>
            <person name="Telgmann-Rauber A."/>
            <person name="Kanno A."/>
            <person name="Yue Z."/>
            <person name="Chen H."/>
            <person name="Li W."/>
            <person name="Chen Y."/>
            <person name="Xu X."/>
            <person name="Zhang Y."/>
            <person name="Luo S."/>
            <person name="Chen H."/>
            <person name="Gao J."/>
            <person name="Mao Z."/>
            <person name="Pires J.C."/>
            <person name="Luo M."/>
            <person name="Kudrna D."/>
            <person name="Wing R.A."/>
            <person name="Meyers B.C."/>
            <person name="Yi K."/>
            <person name="Kong H."/>
            <person name="Lavrijsen P."/>
            <person name="Sunseri F."/>
            <person name="Falavigna A."/>
            <person name="Ye Y."/>
            <person name="Leebens-Mack J.H."/>
            <person name="Chen G."/>
        </authorList>
    </citation>
    <scope>NUCLEOTIDE SEQUENCE [LARGE SCALE GENOMIC DNA]</scope>
    <source>
        <strain evidence="3">cv. DH0086</strain>
    </source>
</reference>
<dbReference type="InterPro" id="IPR036869">
    <property type="entry name" value="J_dom_sf"/>
</dbReference>
<dbReference type="PROSITE" id="PS50076">
    <property type="entry name" value="DNAJ_2"/>
    <property type="match status" value="1"/>
</dbReference>
<dbReference type="CDD" id="cd06257">
    <property type="entry name" value="DnaJ"/>
    <property type="match status" value="1"/>
</dbReference>
<protein>
    <recommendedName>
        <fullName evidence="1">J domain-containing protein</fullName>
    </recommendedName>
</protein>
<dbReference type="Pfam" id="PF11926">
    <property type="entry name" value="DUF3444"/>
    <property type="match status" value="2"/>
</dbReference>
<dbReference type="InterPro" id="IPR024593">
    <property type="entry name" value="DUF3444"/>
</dbReference>
<dbReference type="SUPFAM" id="SSF46565">
    <property type="entry name" value="Chaperone J-domain"/>
    <property type="match status" value="1"/>
</dbReference>
<dbReference type="OMA" id="WFKPSPQ"/>
<name>A0A5P1F1A0_ASPOF</name>
<dbReference type="PANTHER" id="PTHR47374">
    <property type="entry name" value="ENDOSOME ANTIGEN-LIKE PROTEIN, PUTATIVE (DUF3444)-RELATED"/>
    <property type="match status" value="1"/>
</dbReference>
<dbReference type="EMBL" id="CM007384">
    <property type="protein sequence ID" value="ONK72138.1"/>
    <property type="molecule type" value="Genomic_DNA"/>
</dbReference>
<dbReference type="InterPro" id="IPR001623">
    <property type="entry name" value="DnaJ_domain"/>
</dbReference>
<sequence>MGEQTVEIRRAREAIKQKMRAGDYTAARTLILEALKVFPTLDRASEMLTVCEILCSAEMELPGSGIDWYWVLQLFASATPDAIKAQYQKIASQLNLIKNDFPGTEFALEFAADAFSVLSDPIKRAAFDSKRNAFQDLSQDHNTVNPSRLKRAASGVYSGNGDVGDKQKRKIYDLEASWVTHQVNSSDNDNPLKALGVLEGNLVSRKRPEKDFYDFENSKKAELFSVGQIWAAYDQEIMPRRYCKIDKVIAQKPQIYVTWYKACPCQSSEKKWQDAGFPFACGTFTLEPNKMTLTDASMLSYILSDGVTKETLEIYPKKGEVWAIYRDRNMDWCSNPGMRKNSTFDIVEILDDCLKDSAANVAYLVRVNGFKNVFQRYSRRGIELSFKIPADKLLMFSHRISAFRFIGGELSGISNGMLELDPLAIPDNLVQDFSCSAVGLVDLTSQSDEEKDCSDDASTTLLMNPSTSMVNIGGSKSWFWNRKVKLAQNDFAHDQVWAVYNCSDAMPRSYVKVNNVVSPTKVSVTILEPHPRFDKEIRWVEEELPFVCGIFRASKTILNLEMYKFSHLVNCDRSSKKTFYRIFPRKGEIWAMYRNWDIDWKTSSLDGYKCRMVEILSDFSEENGVGMICSLVQVPGCLTFFQRQMHDEFQLTKQISRLELLSLSHRVPAFTVIGIEHPDIPKGLLHLEPDALPPKLIS</sequence>